<dbReference type="PANTHER" id="PTHR43578">
    <property type="entry name" value="NADH-QUINONE OXIDOREDUCTASE SUBUNIT F"/>
    <property type="match status" value="1"/>
</dbReference>
<keyword evidence="3" id="KW-0479">Metal-binding</keyword>
<dbReference type="RefSeq" id="WP_275110868.1">
    <property type="nucleotide sequence ID" value="NZ_JAKJSC010000004.1"/>
</dbReference>
<evidence type="ECO:0000256" key="2">
    <source>
        <dbReference type="ARBA" id="ARBA00022485"/>
    </source>
</evidence>
<evidence type="ECO:0000256" key="5">
    <source>
        <dbReference type="ARBA" id="ARBA00023014"/>
    </source>
</evidence>
<dbReference type="PROSITE" id="PS00645">
    <property type="entry name" value="COMPLEX1_51K_2"/>
    <property type="match status" value="1"/>
</dbReference>
<dbReference type="Pfam" id="PF01512">
    <property type="entry name" value="Complex1_51K"/>
    <property type="match status" value="1"/>
</dbReference>
<dbReference type="EMBL" id="JAKJSC010000004">
    <property type="protein sequence ID" value="MDE5419538.1"/>
    <property type="molecule type" value="Genomic_DNA"/>
</dbReference>
<keyword evidence="8" id="KW-1185">Reference proteome</keyword>
<evidence type="ECO:0000259" key="6">
    <source>
        <dbReference type="SMART" id="SM00928"/>
    </source>
</evidence>
<dbReference type="InterPro" id="IPR011538">
    <property type="entry name" value="Nuo51_FMN-bd"/>
</dbReference>
<evidence type="ECO:0000256" key="1">
    <source>
        <dbReference type="ARBA" id="ARBA00007523"/>
    </source>
</evidence>
<organism evidence="7 8">
    <name type="scientific">Paralabilibaculum antarcticum</name>
    <dbReference type="NCBI Taxonomy" id="2912572"/>
    <lineage>
        <taxon>Bacteria</taxon>
        <taxon>Pseudomonadati</taxon>
        <taxon>Bacteroidota</taxon>
        <taxon>Bacteroidia</taxon>
        <taxon>Marinilabiliales</taxon>
        <taxon>Marinifilaceae</taxon>
        <taxon>Paralabilibaculum</taxon>
    </lineage>
</organism>
<gene>
    <name evidence="7" type="ORF">L3049_16210</name>
</gene>
<dbReference type="SUPFAM" id="SSF142984">
    <property type="entry name" value="Nqo1 middle domain-like"/>
    <property type="match status" value="1"/>
</dbReference>
<dbReference type="InterPro" id="IPR037207">
    <property type="entry name" value="Nuop51_4Fe4S-bd_sf"/>
</dbReference>
<name>A0ABT5VVU3_9BACT</name>
<dbReference type="Pfam" id="PF10589">
    <property type="entry name" value="NADH_4Fe-4S"/>
    <property type="match status" value="1"/>
</dbReference>
<reference evidence="7 8" key="1">
    <citation type="submission" date="2022-01" db="EMBL/GenBank/DDBJ databases">
        <title>Labilibaculum sp. nov, a marine bacterium isolated from Antarctica.</title>
        <authorList>
            <person name="Dai W."/>
        </authorList>
    </citation>
    <scope>NUCLEOTIDE SEQUENCE [LARGE SCALE GENOMIC DNA]</scope>
    <source>
        <strain evidence="7 8">DW002</strain>
    </source>
</reference>
<dbReference type="SMART" id="SM00928">
    <property type="entry name" value="NADH_4Fe-4S"/>
    <property type="match status" value="1"/>
</dbReference>
<dbReference type="InterPro" id="IPR019575">
    <property type="entry name" value="Nuop51_4Fe4S-bd"/>
</dbReference>
<evidence type="ECO:0000256" key="4">
    <source>
        <dbReference type="ARBA" id="ARBA00023004"/>
    </source>
</evidence>
<dbReference type="SUPFAM" id="SSF140490">
    <property type="entry name" value="Nqo1C-terminal domain-like"/>
    <property type="match status" value="1"/>
</dbReference>
<sequence>MTKTKQLNRIDLIFKNENDCKEILQKSFDRSHEEIINEMVNSGLKGRGGAGFPTGLKWKLTAEETEKKKYVICNADEGEPGTFKDREILTRVPHKVLAGMAMCAKIIGAKEGYIYLRGEYKFLVPDLKKELRKFHDILDELGLNFRVEIFMGSGAYICGEESALFESMEGKRGEPRNKPPYPTQCGYLNKPTVINNVETLAHSYTIMKYGAKKFRELGVKDSWGSKVFSVSGDTPIPGIYELELGMSVQDFVDDFGDGDTKAVQVGGASGFLVPRKRFAKSHIGYQGKLTGVSLPTGGSMMIFNSSRSMYNVLNNYLDFFEEESCGQCTPCRVGCQQLLKGIKAVKRGEKPAAYLDKLLKLTDTMRLTAKCGLGQSVANSFSSIVENFREEMIY</sequence>
<dbReference type="Gene3D" id="1.20.1440.230">
    <property type="entry name" value="NADH-ubiquinone oxidoreductase 51kDa subunit, iron-sulphur binding domain"/>
    <property type="match status" value="1"/>
</dbReference>
<evidence type="ECO:0000313" key="8">
    <source>
        <dbReference type="Proteomes" id="UP001528920"/>
    </source>
</evidence>
<comment type="caution">
    <text evidence="7">The sequence shown here is derived from an EMBL/GenBank/DDBJ whole genome shotgun (WGS) entry which is preliminary data.</text>
</comment>
<dbReference type="Proteomes" id="UP001528920">
    <property type="component" value="Unassembled WGS sequence"/>
</dbReference>
<evidence type="ECO:0000256" key="3">
    <source>
        <dbReference type="ARBA" id="ARBA00022723"/>
    </source>
</evidence>
<dbReference type="Gene3D" id="3.10.20.600">
    <property type="match status" value="1"/>
</dbReference>
<dbReference type="InterPro" id="IPR037225">
    <property type="entry name" value="Nuo51_FMN-bd_sf"/>
</dbReference>
<dbReference type="PANTHER" id="PTHR43578:SF3">
    <property type="entry name" value="NADH-QUINONE OXIDOREDUCTASE SUBUNIT F"/>
    <property type="match status" value="1"/>
</dbReference>
<comment type="similarity">
    <text evidence="1">Belongs to the complex I 51 kDa subunit family.</text>
</comment>
<dbReference type="InterPro" id="IPR001949">
    <property type="entry name" value="NADH-UbQ_OxRdtase_51kDa_CS"/>
</dbReference>
<feature type="domain" description="NADH-ubiquinone oxidoreductase 51kDa subunit iron-sulphur binding" evidence="6">
    <location>
        <begin position="310"/>
        <end position="355"/>
    </location>
</feature>
<keyword evidence="4" id="KW-0408">Iron</keyword>
<keyword evidence="2" id="KW-0004">4Fe-4S</keyword>
<evidence type="ECO:0000313" key="7">
    <source>
        <dbReference type="EMBL" id="MDE5419538.1"/>
    </source>
</evidence>
<proteinExistence type="inferred from homology"/>
<keyword evidence="5" id="KW-0411">Iron-sulfur</keyword>
<dbReference type="Gene3D" id="3.40.50.11540">
    <property type="entry name" value="NADH-ubiquinone oxidoreductase 51kDa subunit"/>
    <property type="match status" value="1"/>
</dbReference>
<accession>A0ABT5VVU3</accession>
<dbReference type="SUPFAM" id="SSF142019">
    <property type="entry name" value="Nqo1 FMN-binding domain-like"/>
    <property type="match status" value="1"/>
</dbReference>
<protein>
    <submittedName>
        <fullName evidence="7">NADH-quinone oxidoreductase subunit E</fullName>
    </submittedName>
</protein>